<dbReference type="Proteomes" id="UP000011560">
    <property type="component" value="Unassembled WGS sequence"/>
</dbReference>
<protein>
    <submittedName>
        <fullName evidence="1">Blue (Type 1) copper domain-containing protein</fullName>
    </submittedName>
</protein>
<sequence length="354" mass="38824">MKRRTALSGVTGAIGVGLAGCLTDIGGGSKPETDGSTESEPCESGHQLVEAIVNEEYEEAVEYAPTAYDSADQFSRITEQYRQAQLPPVDGIECRDTGHETIREYDRELDADVTDAASVEYALTTSIADEPVDLTVEVTAIEIDDEWYTWISDGLLTRVNPGVRIESDGIGAVTITFAERGAAKRLYVQGASIESPTNYQLIREEESLTISANEVGTGRFDVLGEGWDGQTEVVSQFSLGSRESWADVEEIVFRGMTTSWVGKDPAHIEGVDNPTLVLERGREYRIGWDEGDGMAHNIELRNSTGEVVNEYYTEITPEPDESQFLTVTATDELATYRCTPHPTMDGEIEVVDEL</sequence>
<keyword evidence="2" id="KW-1185">Reference proteome</keyword>
<dbReference type="PROSITE" id="PS51257">
    <property type="entry name" value="PROKAR_LIPOPROTEIN"/>
    <property type="match status" value="1"/>
</dbReference>
<evidence type="ECO:0000313" key="2">
    <source>
        <dbReference type="Proteomes" id="UP000011560"/>
    </source>
</evidence>
<evidence type="ECO:0000313" key="1">
    <source>
        <dbReference type="EMBL" id="ELZ13803.1"/>
    </source>
</evidence>
<reference evidence="1 2" key="1">
    <citation type="journal article" date="2014" name="PLoS Genet.">
        <title>Phylogenetically driven sequencing of extremely halophilic archaea reveals strategies for static and dynamic osmo-response.</title>
        <authorList>
            <person name="Becker E.A."/>
            <person name="Seitzer P.M."/>
            <person name="Tritt A."/>
            <person name="Larsen D."/>
            <person name="Krusor M."/>
            <person name="Yao A.I."/>
            <person name="Wu D."/>
            <person name="Madern D."/>
            <person name="Eisen J.A."/>
            <person name="Darling A.E."/>
            <person name="Facciotti M.T."/>
        </authorList>
    </citation>
    <scope>NUCLEOTIDE SEQUENCE [LARGE SCALE GENOMIC DNA]</scope>
    <source>
        <strain evidence="1 2">JCM 14624</strain>
    </source>
</reference>
<organism evidence="1 2">
    <name type="scientific">Halovivax asiaticus JCM 14624</name>
    <dbReference type="NCBI Taxonomy" id="1227490"/>
    <lineage>
        <taxon>Archaea</taxon>
        <taxon>Methanobacteriati</taxon>
        <taxon>Methanobacteriota</taxon>
        <taxon>Stenosarchaea group</taxon>
        <taxon>Halobacteria</taxon>
        <taxon>Halobacteriales</taxon>
        <taxon>Natrialbaceae</taxon>
        <taxon>Halovivax</taxon>
    </lineage>
</organism>
<dbReference type="InterPro" id="IPR008972">
    <property type="entry name" value="Cupredoxin"/>
</dbReference>
<dbReference type="AlphaFoldDB" id="M0BTS1"/>
<accession>M0BTS1</accession>
<dbReference type="OrthoDB" id="204532at2157"/>
<gene>
    <name evidence="1" type="ORF">C479_03121</name>
</gene>
<dbReference type="RefSeq" id="WP_007697653.1">
    <property type="nucleotide sequence ID" value="NZ_AOIQ01000006.1"/>
</dbReference>
<dbReference type="Gene3D" id="2.60.40.420">
    <property type="entry name" value="Cupredoxins - blue copper proteins"/>
    <property type="match status" value="1"/>
</dbReference>
<proteinExistence type="predicted"/>
<name>M0BTS1_9EURY</name>
<comment type="caution">
    <text evidence="1">The sequence shown here is derived from an EMBL/GenBank/DDBJ whole genome shotgun (WGS) entry which is preliminary data.</text>
</comment>
<dbReference type="EMBL" id="AOIQ01000006">
    <property type="protein sequence ID" value="ELZ13803.1"/>
    <property type="molecule type" value="Genomic_DNA"/>
</dbReference>